<protein>
    <submittedName>
        <fullName evidence="2">Uncharacterized protein</fullName>
    </submittedName>
</protein>
<name>A0A381PLZ4_9ZZZZ</name>
<accession>A0A381PLZ4</accession>
<dbReference type="EMBL" id="UINC01001028">
    <property type="protein sequence ID" value="SUZ68055.1"/>
    <property type="molecule type" value="Genomic_DNA"/>
</dbReference>
<feature type="compositionally biased region" description="Basic and acidic residues" evidence="1">
    <location>
        <begin position="162"/>
        <end position="172"/>
    </location>
</feature>
<gene>
    <name evidence="2" type="ORF">METZ01_LOCUS20909</name>
</gene>
<organism evidence="2">
    <name type="scientific">marine metagenome</name>
    <dbReference type="NCBI Taxonomy" id="408172"/>
    <lineage>
        <taxon>unclassified sequences</taxon>
        <taxon>metagenomes</taxon>
        <taxon>ecological metagenomes</taxon>
    </lineage>
</organism>
<reference evidence="2" key="1">
    <citation type="submission" date="2018-05" db="EMBL/GenBank/DDBJ databases">
        <authorList>
            <person name="Lanie J.A."/>
            <person name="Ng W.-L."/>
            <person name="Kazmierczak K.M."/>
            <person name="Andrzejewski T.M."/>
            <person name="Davidsen T.M."/>
            <person name="Wayne K.J."/>
            <person name="Tettelin H."/>
            <person name="Glass J.I."/>
            <person name="Rusch D."/>
            <person name="Podicherti R."/>
            <person name="Tsui H.-C.T."/>
            <person name="Winkler M.E."/>
        </authorList>
    </citation>
    <scope>NUCLEOTIDE SEQUENCE</scope>
</reference>
<evidence type="ECO:0000313" key="2">
    <source>
        <dbReference type="EMBL" id="SUZ68055.1"/>
    </source>
</evidence>
<feature type="region of interest" description="Disordered" evidence="1">
    <location>
        <begin position="147"/>
        <end position="183"/>
    </location>
</feature>
<dbReference type="AlphaFoldDB" id="A0A381PLZ4"/>
<sequence>MIARYSASFLVLGLVGASVGVAPLAAADVDLTPDQQQWVMPRTSDGHPDLQGNWSNATITPLGRPRGQGPVLTPDQVAEIEGRREEFIEVLSATSDPNREAPAVGGVRTGDFAFDAASGGTGGYNYVYIDGGDRVAIYNGESRSSLVTNPADGRIPSLTPEARQRRSERSEFNRQFGAYDNPENRPLSDRCLMSFGSNAGPPMLPNYFYNNNYTIVQTADHIMIMTEMVHDVRIIRLGERVPLPDQVRPWMGDSWGYWEDDTLVIETTNLHPLQRFNGNPSDNLKVIERLTRVDQSTINYEFTVIDPATYTAEWGGEVPMKALEGRIYEYACHEGNYALGAILSGARYQERLEEENQN</sequence>
<evidence type="ECO:0000256" key="1">
    <source>
        <dbReference type="SAM" id="MobiDB-lite"/>
    </source>
</evidence>
<proteinExistence type="predicted"/>